<dbReference type="NCBIfam" id="TIGR00044">
    <property type="entry name" value="YggS family pyridoxal phosphate-dependent enzyme"/>
    <property type="match status" value="1"/>
</dbReference>
<gene>
    <name evidence="3" type="ORF">UFOPK2598_00669</name>
</gene>
<reference evidence="3" key="1">
    <citation type="submission" date="2020-05" db="EMBL/GenBank/DDBJ databases">
        <authorList>
            <person name="Chiriac C."/>
            <person name="Salcher M."/>
            <person name="Ghai R."/>
            <person name="Kavagutti S V."/>
        </authorList>
    </citation>
    <scope>NUCLEOTIDE SEQUENCE</scope>
</reference>
<dbReference type="GO" id="GO:0030170">
    <property type="term" value="F:pyridoxal phosphate binding"/>
    <property type="evidence" value="ECO:0007669"/>
    <property type="project" value="InterPro"/>
</dbReference>
<evidence type="ECO:0000259" key="2">
    <source>
        <dbReference type="Pfam" id="PF01168"/>
    </source>
</evidence>
<dbReference type="AlphaFoldDB" id="A0A6J6Q3A0"/>
<accession>A0A6J6Q3A0</accession>
<dbReference type="PIRSF" id="PIRSF004848">
    <property type="entry name" value="YBL036c_PLPDEIII"/>
    <property type="match status" value="1"/>
</dbReference>
<dbReference type="InterPro" id="IPR001608">
    <property type="entry name" value="Ala_racemase_N"/>
</dbReference>
<proteinExistence type="inferred from homology"/>
<evidence type="ECO:0000256" key="1">
    <source>
        <dbReference type="ARBA" id="ARBA00022898"/>
    </source>
</evidence>
<dbReference type="HAMAP" id="MF_02087">
    <property type="entry name" value="PLP_homeostasis"/>
    <property type="match status" value="1"/>
</dbReference>
<dbReference type="InterPro" id="IPR029066">
    <property type="entry name" value="PLP-binding_barrel"/>
</dbReference>
<dbReference type="CDD" id="cd00635">
    <property type="entry name" value="PLPDE_III_YBL036c_like"/>
    <property type="match status" value="1"/>
</dbReference>
<organism evidence="3">
    <name type="scientific">freshwater metagenome</name>
    <dbReference type="NCBI Taxonomy" id="449393"/>
    <lineage>
        <taxon>unclassified sequences</taxon>
        <taxon>metagenomes</taxon>
        <taxon>ecological metagenomes</taxon>
    </lineage>
</organism>
<dbReference type="Gene3D" id="3.20.20.10">
    <property type="entry name" value="Alanine racemase"/>
    <property type="match status" value="1"/>
</dbReference>
<dbReference type="PANTHER" id="PTHR10146:SF14">
    <property type="entry name" value="PYRIDOXAL PHOSPHATE HOMEOSTASIS PROTEIN"/>
    <property type="match status" value="1"/>
</dbReference>
<dbReference type="SUPFAM" id="SSF51419">
    <property type="entry name" value="PLP-binding barrel"/>
    <property type="match status" value="1"/>
</dbReference>
<dbReference type="PANTHER" id="PTHR10146">
    <property type="entry name" value="PROLINE SYNTHETASE CO-TRANSCRIBED BACTERIAL HOMOLOG PROTEIN"/>
    <property type="match status" value="1"/>
</dbReference>
<sequence length="222" mass="24187">MILRRSELSENLARVSARIEASAKGANRNPDEITLIVVTKTFPASDVEILYELGIRNFGENRDQEASLKAPQLPADSIWHFQGQIQSNKLKSISNWADIIHSVDQLSHATKLNELGRNKDIFIQLALDQSENRGGVEPAKLHELVDSISPLSNLNILGVMAVAPLGKDPGLAFKGLSEISRKLSLDYPKITAISAGMSNDFEAAITNGATHIRIGSQILGVR</sequence>
<keyword evidence="1" id="KW-0663">Pyridoxal phosphate</keyword>
<protein>
    <submittedName>
        <fullName evidence="3">Unannotated protein</fullName>
    </submittedName>
</protein>
<dbReference type="Pfam" id="PF01168">
    <property type="entry name" value="Ala_racemase_N"/>
    <property type="match status" value="1"/>
</dbReference>
<feature type="domain" description="Alanine racemase N-terminal" evidence="2">
    <location>
        <begin position="35"/>
        <end position="221"/>
    </location>
</feature>
<name>A0A6J6Q3A0_9ZZZZ</name>
<dbReference type="InterPro" id="IPR011078">
    <property type="entry name" value="PyrdxlP_homeostasis"/>
</dbReference>
<evidence type="ECO:0000313" key="3">
    <source>
        <dbReference type="EMBL" id="CAB4702594.1"/>
    </source>
</evidence>
<dbReference type="EMBL" id="CAEZXV010000056">
    <property type="protein sequence ID" value="CAB4702594.1"/>
    <property type="molecule type" value="Genomic_DNA"/>
</dbReference>